<sequence length="108" mass="11667">MLQRSCLLDRSPTTGIRRRPFSELVSDRRRLSDGLIEVRFVDTAGCIFAVPSPTRRPGANIADRVHFSYRYRKPAHPGAGGGEAVKIVALTASAPRSGRYAGPAVSAC</sequence>
<accession>A0A7D5SE95</accession>
<evidence type="ECO:0000313" key="1">
    <source>
        <dbReference type="EMBL" id="QLH51437.1"/>
    </source>
</evidence>
<dbReference type="AlphaFoldDB" id="A0A7D5SE95"/>
<organism evidence="1 2">
    <name type="scientific">Candidatus Accumulibacter cognatus</name>
    <dbReference type="NCBI Taxonomy" id="2954383"/>
    <lineage>
        <taxon>Bacteria</taxon>
        <taxon>Pseudomonadati</taxon>
        <taxon>Pseudomonadota</taxon>
        <taxon>Betaproteobacteria</taxon>
        <taxon>Candidatus Accumulibacter</taxon>
    </lineage>
</organism>
<protein>
    <submittedName>
        <fullName evidence="1">Uncharacterized protein</fullName>
    </submittedName>
</protein>
<gene>
    <name evidence="1" type="ORF">HWD57_17710</name>
</gene>
<reference evidence="1 2" key="1">
    <citation type="journal article" date="2019" name="Microbiome">
        <title>Annotated bacterial chromosomes from frame-shift-corrected long-read metagenomic data.</title>
        <authorList>
            <person name="Arumugam K."/>
            <person name="Bagci C."/>
            <person name="Bessarab I."/>
            <person name="Beier S."/>
            <person name="Buchfink B."/>
            <person name="Gorska A."/>
            <person name="Qiu G."/>
            <person name="Huson D.H."/>
            <person name="Williams R.B.H."/>
        </authorList>
    </citation>
    <scope>NUCLEOTIDE SEQUENCE [LARGE SCALE GENOMIC DNA]</scope>
    <source>
        <strain evidence="1">SSA1</strain>
    </source>
</reference>
<evidence type="ECO:0000313" key="2">
    <source>
        <dbReference type="Proteomes" id="UP000509684"/>
    </source>
</evidence>
<dbReference type="KEGG" id="acog:HWD57_17710"/>
<dbReference type="EMBL" id="CP058708">
    <property type="protein sequence ID" value="QLH51437.1"/>
    <property type="molecule type" value="Genomic_DNA"/>
</dbReference>
<dbReference type="Proteomes" id="UP000509684">
    <property type="component" value="Chromosome"/>
</dbReference>
<name>A0A7D5SE95_9PROT</name>
<proteinExistence type="predicted"/>